<keyword evidence="2 5" id="KW-0689">Ribosomal protein</keyword>
<dbReference type="PATRIC" id="fig|926562.3.peg.389"/>
<dbReference type="eggNOG" id="COG0335">
    <property type="taxonomic scope" value="Bacteria"/>
</dbReference>
<dbReference type="GO" id="GO:0006412">
    <property type="term" value="P:translation"/>
    <property type="evidence" value="ECO:0007669"/>
    <property type="project" value="UniProtKB-UniRule"/>
</dbReference>
<evidence type="ECO:0000256" key="3">
    <source>
        <dbReference type="ARBA" id="ARBA00023274"/>
    </source>
</evidence>
<comment type="function">
    <text evidence="5 6">This protein is located at the 30S-50S ribosomal subunit interface and may play a role in the structure and function of the aminoacyl-tRNA binding site.</text>
</comment>
<evidence type="ECO:0000256" key="2">
    <source>
        <dbReference type="ARBA" id="ARBA00022980"/>
    </source>
</evidence>
<dbReference type="NCBIfam" id="TIGR01024">
    <property type="entry name" value="rplS_bact"/>
    <property type="match status" value="1"/>
</dbReference>
<dbReference type="GO" id="GO:0003735">
    <property type="term" value="F:structural constituent of ribosome"/>
    <property type="evidence" value="ECO:0007669"/>
    <property type="project" value="InterPro"/>
</dbReference>
<organism evidence="7 8">
    <name type="scientific">Owenweeksia hongkongensis (strain DSM 17368 / CIP 108786 / JCM 12287 / NRRL B-23963 / UST20020801)</name>
    <dbReference type="NCBI Taxonomy" id="926562"/>
    <lineage>
        <taxon>Bacteria</taxon>
        <taxon>Pseudomonadati</taxon>
        <taxon>Bacteroidota</taxon>
        <taxon>Flavobacteriia</taxon>
        <taxon>Flavobacteriales</taxon>
        <taxon>Owenweeksiaceae</taxon>
        <taxon>Owenweeksia</taxon>
    </lineage>
</organism>
<reference evidence="7 8" key="1">
    <citation type="journal article" date="2012" name="Stand. Genomic Sci.">
        <title>Genome sequence of the orange-pigmented seawater bacterium Owenweeksia hongkongensis type strain (UST20020801(T)).</title>
        <authorList>
            <person name="Riedel T."/>
            <person name="Held B."/>
            <person name="Nolan M."/>
            <person name="Lucas S."/>
            <person name="Lapidus A."/>
            <person name="Tice H."/>
            <person name="Del Rio T.G."/>
            <person name="Cheng J.F."/>
            <person name="Han C."/>
            <person name="Tapia R."/>
            <person name="Goodwin L.A."/>
            <person name="Pitluck S."/>
            <person name="Liolios K."/>
            <person name="Mavromatis K."/>
            <person name="Pagani I."/>
            <person name="Ivanova N."/>
            <person name="Mikhailova N."/>
            <person name="Pati A."/>
            <person name="Chen A."/>
            <person name="Palaniappan K."/>
            <person name="Rohde M."/>
            <person name="Tindall B.J."/>
            <person name="Detter J.C."/>
            <person name="Goker M."/>
            <person name="Woyke T."/>
            <person name="Bristow J."/>
            <person name="Eisen J.A."/>
            <person name="Markowitz V."/>
            <person name="Hugenholtz P."/>
            <person name="Klenk H.P."/>
            <person name="Kyrpides N.C."/>
        </authorList>
    </citation>
    <scope>NUCLEOTIDE SEQUENCE</scope>
    <source>
        <strain evidence="8">DSM 17368 / JCM 12287 / NRRL B-23963</strain>
    </source>
</reference>
<protein>
    <recommendedName>
        <fullName evidence="4 5">Large ribosomal subunit protein bL19</fullName>
    </recommendedName>
</protein>
<evidence type="ECO:0000256" key="5">
    <source>
        <dbReference type="HAMAP-Rule" id="MF_00402"/>
    </source>
</evidence>
<dbReference type="PANTHER" id="PTHR15680">
    <property type="entry name" value="RIBOSOMAL PROTEIN L19"/>
    <property type="match status" value="1"/>
</dbReference>
<dbReference type="InterPro" id="IPR038657">
    <property type="entry name" value="Ribosomal_bL19_sf"/>
</dbReference>
<dbReference type="PIRSF" id="PIRSF002191">
    <property type="entry name" value="Ribosomal_L19"/>
    <property type="match status" value="1"/>
</dbReference>
<dbReference type="AlphaFoldDB" id="G8R8L7"/>
<name>G8R8L7_OWEHD</name>
<dbReference type="Pfam" id="PF01245">
    <property type="entry name" value="Ribosomal_L19"/>
    <property type="match status" value="1"/>
</dbReference>
<dbReference type="SUPFAM" id="SSF50104">
    <property type="entry name" value="Translation proteins SH3-like domain"/>
    <property type="match status" value="1"/>
</dbReference>
<comment type="similarity">
    <text evidence="1 5 6">Belongs to the bacterial ribosomal protein bL19 family.</text>
</comment>
<dbReference type="KEGG" id="oho:Oweho_0379"/>
<dbReference type="OrthoDB" id="9803541at2"/>
<dbReference type="Proteomes" id="UP000005631">
    <property type="component" value="Chromosome"/>
</dbReference>
<sequence>MDLLKFVQEEYIERKEFPKFGAGDTITVYYKIVEGAKERVQFFRGVVLQRRGSGATETFTIRKISGNIGVERIFPVNLPTIEKIEMNKKAKVRRARIFYQRERTGKAARIKERRM</sequence>
<accession>G8R8L7</accession>
<dbReference type="HAMAP" id="MF_00402">
    <property type="entry name" value="Ribosomal_bL19"/>
    <property type="match status" value="1"/>
</dbReference>
<evidence type="ECO:0000313" key="7">
    <source>
        <dbReference type="EMBL" id="AEV31399.1"/>
    </source>
</evidence>
<proteinExistence type="inferred from homology"/>
<dbReference type="RefSeq" id="WP_014200760.1">
    <property type="nucleotide sequence ID" value="NC_016599.1"/>
</dbReference>
<dbReference type="Gene3D" id="2.30.30.790">
    <property type="match status" value="1"/>
</dbReference>
<keyword evidence="3 5" id="KW-0687">Ribonucleoprotein</keyword>
<dbReference type="STRING" id="926562.Oweho_0379"/>
<keyword evidence="8" id="KW-1185">Reference proteome</keyword>
<evidence type="ECO:0000256" key="6">
    <source>
        <dbReference type="RuleBase" id="RU000559"/>
    </source>
</evidence>
<dbReference type="InterPro" id="IPR001857">
    <property type="entry name" value="Ribosomal_bL19"/>
</dbReference>
<dbReference type="GO" id="GO:0022625">
    <property type="term" value="C:cytosolic large ribosomal subunit"/>
    <property type="evidence" value="ECO:0007669"/>
    <property type="project" value="TreeGrafter"/>
</dbReference>
<gene>
    <name evidence="5" type="primary">rplS</name>
    <name evidence="7" type="ordered locus">Oweho_0379</name>
</gene>
<dbReference type="EMBL" id="CP003156">
    <property type="protein sequence ID" value="AEV31399.1"/>
    <property type="molecule type" value="Genomic_DNA"/>
</dbReference>
<dbReference type="PRINTS" id="PR00061">
    <property type="entry name" value="RIBOSOMALL19"/>
</dbReference>
<dbReference type="HOGENOM" id="CLU_103507_2_2_10"/>
<evidence type="ECO:0000313" key="8">
    <source>
        <dbReference type="Proteomes" id="UP000005631"/>
    </source>
</evidence>
<evidence type="ECO:0000256" key="1">
    <source>
        <dbReference type="ARBA" id="ARBA00005781"/>
    </source>
</evidence>
<dbReference type="PANTHER" id="PTHR15680:SF9">
    <property type="entry name" value="LARGE RIBOSOMAL SUBUNIT PROTEIN BL19M"/>
    <property type="match status" value="1"/>
</dbReference>
<dbReference type="InterPro" id="IPR008991">
    <property type="entry name" value="Translation_prot_SH3-like_sf"/>
</dbReference>
<evidence type="ECO:0000256" key="4">
    <source>
        <dbReference type="ARBA" id="ARBA00035171"/>
    </source>
</evidence>